<evidence type="ECO:0000256" key="1">
    <source>
        <dbReference type="SAM" id="Phobius"/>
    </source>
</evidence>
<dbReference type="EMBL" id="JBBKZV010000021">
    <property type="protein sequence ID" value="MEJ8825338.1"/>
    <property type="molecule type" value="Genomic_DNA"/>
</dbReference>
<keyword evidence="1" id="KW-1133">Transmembrane helix</keyword>
<dbReference type="RefSeq" id="WP_340366369.1">
    <property type="nucleotide sequence ID" value="NZ_JBBKZV010000021.1"/>
</dbReference>
<evidence type="ECO:0000313" key="3">
    <source>
        <dbReference type="Proteomes" id="UP001363010"/>
    </source>
</evidence>
<sequence>MHKSLFWLIAMAISTILVTCIGWQVLVACGLMSLATLHFSTRALAAGRVGSAQEDSRFTPTTSFARF</sequence>
<dbReference type="PROSITE" id="PS51257">
    <property type="entry name" value="PROKAR_LIPOPROTEIN"/>
    <property type="match status" value="1"/>
</dbReference>
<keyword evidence="1" id="KW-0812">Transmembrane</keyword>
<name>A0ABU8W5R7_9BURK</name>
<proteinExistence type="predicted"/>
<organism evidence="2 3">
    <name type="scientific">Variovorax humicola</name>
    <dbReference type="NCBI Taxonomy" id="1769758"/>
    <lineage>
        <taxon>Bacteria</taxon>
        <taxon>Pseudomonadati</taxon>
        <taxon>Pseudomonadota</taxon>
        <taxon>Betaproteobacteria</taxon>
        <taxon>Burkholderiales</taxon>
        <taxon>Comamonadaceae</taxon>
        <taxon>Variovorax</taxon>
    </lineage>
</organism>
<dbReference type="Proteomes" id="UP001363010">
    <property type="component" value="Unassembled WGS sequence"/>
</dbReference>
<keyword evidence="1" id="KW-0472">Membrane</keyword>
<accession>A0ABU8W5R7</accession>
<comment type="caution">
    <text evidence="2">The sequence shown here is derived from an EMBL/GenBank/DDBJ whole genome shotgun (WGS) entry which is preliminary data.</text>
</comment>
<gene>
    <name evidence="2" type="ORF">WKW80_25490</name>
</gene>
<reference evidence="2 3" key="1">
    <citation type="submission" date="2024-03" db="EMBL/GenBank/DDBJ databases">
        <title>Novel species of the genus Variovorax.</title>
        <authorList>
            <person name="Liu Q."/>
            <person name="Xin Y.-H."/>
        </authorList>
    </citation>
    <scope>NUCLEOTIDE SEQUENCE [LARGE SCALE GENOMIC DNA]</scope>
    <source>
        <strain evidence="2 3">KACC 18501</strain>
    </source>
</reference>
<feature type="transmembrane region" description="Helical" evidence="1">
    <location>
        <begin position="6"/>
        <end position="34"/>
    </location>
</feature>
<keyword evidence="3" id="KW-1185">Reference proteome</keyword>
<protein>
    <submittedName>
        <fullName evidence="2">Uncharacterized protein</fullName>
    </submittedName>
</protein>
<evidence type="ECO:0000313" key="2">
    <source>
        <dbReference type="EMBL" id="MEJ8825338.1"/>
    </source>
</evidence>